<accession>A0A9Y2AID9</accession>
<dbReference type="InterPro" id="IPR037208">
    <property type="entry name" value="Spo0E-like_sf"/>
</dbReference>
<dbReference type="Pfam" id="PF09388">
    <property type="entry name" value="SpoOE-like"/>
    <property type="match status" value="1"/>
</dbReference>
<name>A0A9Y2AID9_9FIRM</name>
<dbReference type="EMBL" id="CP120678">
    <property type="protein sequence ID" value="WIW70538.1"/>
    <property type="molecule type" value="Genomic_DNA"/>
</dbReference>
<evidence type="ECO:0000313" key="1">
    <source>
        <dbReference type="EMBL" id="WIW70538.1"/>
    </source>
</evidence>
<protein>
    <submittedName>
        <fullName evidence="1">Aspartyl-phosphate phosphatase Spo0E family protein</fullName>
    </submittedName>
</protein>
<dbReference type="InterPro" id="IPR018540">
    <property type="entry name" value="Spo0E-like"/>
</dbReference>
<reference evidence="1" key="1">
    <citation type="submission" date="2023-03" db="EMBL/GenBank/DDBJ databases">
        <title>Selenobaculum gbiensis gen. nov. sp. nov., a new bacterium isolated from the gut microbiota of IBD patient.</title>
        <authorList>
            <person name="Yeo S."/>
            <person name="Park H."/>
            <person name="Huh C.S."/>
        </authorList>
    </citation>
    <scope>NUCLEOTIDE SEQUENCE</scope>
    <source>
        <strain evidence="1">ICN-92133</strain>
    </source>
</reference>
<dbReference type="RefSeq" id="WP_147669597.1">
    <property type="nucleotide sequence ID" value="NZ_CP120678.1"/>
</dbReference>
<gene>
    <name evidence="1" type="ORF">P3F81_11725</name>
</gene>
<proteinExistence type="predicted"/>
<dbReference type="Gene3D" id="4.10.280.10">
    <property type="entry name" value="Helix-loop-helix DNA-binding domain"/>
    <property type="match status" value="1"/>
</dbReference>
<dbReference type="Proteomes" id="UP001243623">
    <property type="component" value="Chromosome"/>
</dbReference>
<evidence type="ECO:0000313" key="2">
    <source>
        <dbReference type="Proteomes" id="UP001243623"/>
    </source>
</evidence>
<organism evidence="1 2">
    <name type="scientific">Selenobaculum gibii</name>
    <dbReference type="NCBI Taxonomy" id="3054208"/>
    <lineage>
        <taxon>Bacteria</taxon>
        <taxon>Bacillati</taxon>
        <taxon>Bacillota</taxon>
        <taxon>Negativicutes</taxon>
        <taxon>Selenomonadales</taxon>
        <taxon>Selenomonadaceae</taxon>
        <taxon>Selenobaculum</taxon>
    </lineage>
</organism>
<dbReference type="AlphaFoldDB" id="A0A9Y2AID9"/>
<dbReference type="GO" id="GO:0043937">
    <property type="term" value="P:regulation of sporulation"/>
    <property type="evidence" value="ECO:0007669"/>
    <property type="project" value="InterPro"/>
</dbReference>
<dbReference type="GO" id="GO:0046983">
    <property type="term" value="F:protein dimerization activity"/>
    <property type="evidence" value="ECO:0007669"/>
    <property type="project" value="InterPro"/>
</dbReference>
<sequence length="58" mass="6548">MKKKLEQLNQKIESTRASLNKLVSEKGGIMTDDTVLGLSEELDDLIVQQTRCKISLEK</sequence>
<dbReference type="KEGG" id="sgbi:P3F81_11725"/>
<dbReference type="InterPro" id="IPR036638">
    <property type="entry name" value="HLH_DNA-bd_sf"/>
</dbReference>
<dbReference type="SUPFAM" id="SSF140500">
    <property type="entry name" value="BAS1536-like"/>
    <property type="match status" value="1"/>
</dbReference>
<keyword evidence="2" id="KW-1185">Reference proteome</keyword>